<dbReference type="EMBL" id="KV453914">
    <property type="protein sequence ID" value="ODV77746.1"/>
    <property type="molecule type" value="Genomic_DNA"/>
</dbReference>
<dbReference type="GeneID" id="30985221"/>
<evidence type="ECO:0000259" key="10">
    <source>
        <dbReference type="Pfam" id="PF15412"/>
    </source>
</evidence>
<evidence type="ECO:0000256" key="1">
    <source>
        <dbReference type="ARBA" id="ARBA00004123"/>
    </source>
</evidence>
<dbReference type="STRING" id="984487.A0A1E4SE54"/>
<evidence type="ECO:0000256" key="2">
    <source>
        <dbReference type="ARBA" id="ARBA00008997"/>
    </source>
</evidence>
<protein>
    <recommendedName>
        <fullName evidence="7">Non-structural maintenance of chromosomes element 4</fullName>
    </recommendedName>
</protein>
<comment type="subunit">
    <text evidence="7">Component of the SMC5-SMC6 complex.</text>
</comment>
<name>A0A1E4SE54_9ASCO</name>
<evidence type="ECO:0000256" key="5">
    <source>
        <dbReference type="ARBA" id="ARBA00023204"/>
    </source>
</evidence>
<dbReference type="PANTHER" id="PTHR16140:SF0">
    <property type="entry name" value="NON-STRUCTURAL MAINTENANCE OF CHROMOSOMES ELEMENT 4"/>
    <property type="match status" value="1"/>
</dbReference>
<dbReference type="GO" id="GO:0006281">
    <property type="term" value="P:DNA repair"/>
    <property type="evidence" value="ECO:0007669"/>
    <property type="project" value="UniProtKB-UniRule"/>
</dbReference>
<dbReference type="Proteomes" id="UP000094285">
    <property type="component" value="Unassembled WGS sequence"/>
</dbReference>
<evidence type="ECO:0000259" key="9">
    <source>
        <dbReference type="Pfam" id="PF08743"/>
    </source>
</evidence>
<dbReference type="GO" id="GO:0006310">
    <property type="term" value="P:DNA recombination"/>
    <property type="evidence" value="ECO:0007669"/>
    <property type="project" value="UniProtKB-UniRule"/>
</dbReference>
<dbReference type="RefSeq" id="XP_020062868.1">
    <property type="nucleotide sequence ID" value="XM_020211085.1"/>
</dbReference>
<keyword evidence="6 7" id="KW-0539">Nucleus</keyword>
<reference evidence="12" key="1">
    <citation type="submission" date="2016-05" db="EMBL/GenBank/DDBJ databases">
        <title>Comparative genomics of biotechnologically important yeasts.</title>
        <authorList>
            <consortium name="DOE Joint Genome Institute"/>
            <person name="Riley R."/>
            <person name="Haridas S."/>
            <person name="Wolfe K.H."/>
            <person name="Lopes M.R."/>
            <person name="Hittinger C.T."/>
            <person name="Goker M."/>
            <person name="Salamov A."/>
            <person name="Wisecaver J."/>
            <person name="Long T.M."/>
            <person name="Aerts A.L."/>
            <person name="Barry K."/>
            <person name="Choi C."/>
            <person name="Clum A."/>
            <person name="Coughlan A.Y."/>
            <person name="Deshpande S."/>
            <person name="Douglass A.P."/>
            <person name="Hanson S.J."/>
            <person name="Klenk H.-P."/>
            <person name="Labutti K."/>
            <person name="Lapidus A."/>
            <person name="Lindquist E."/>
            <person name="Lipzen A."/>
            <person name="Meier-Kolthoff J.P."/>
            <person name="Ohm R.A."/>
            <person name="Otillar R.P."/>
            <person name="Pangilinan J."/>
            <person name="Peng Y."/>
            <person name="Rokas A."/>
            <person name="Rosa C.A."/>
            <person name="Scheuner C."/>
            <person name="Sibirny A.A."/>
            <person name="Slot J.C."/>
            <person name="Stielow J.B."/>
            <person name="Sun H."/>
            <person name="Kurtzman C.P."/>
            <person name="Blackwell M."/>
            <person name="Grigoriev I.V."/>
            <person name="Jeffries T.W."/>
        </authorList>
    </citation>
    <scope>NUCLEOTIDE SEQUENCE [LARGE SCALE GENOMIC DNA]</scope>
    <source>
        <strain evidence="12">NRRL Y-17324</strain>
    </source>
</reference>
<accession>A0A1E4SE54</accession>
<evidence type="ECO:0000256" key="4">
    <source>
        <dbReference type="ARBA" id="ARBA00023172"/>
    </source>
</evidence>
<keyword evidence="4 7" id="KW-0233">DNA recombination</keyword>
<evidence type="ECO:0000256" key="3">
    <source>
        <dbReference type="ARBA" id="ARBA00022763"/>
    </source>
</evidence>
<feature type="compositionally biased region" description="Polar residues" evidence="8">
    <location>
        <begin position="126"/>
        <end position="141"/>
    </location>
</feature>
<evidence type="ECO:0000313" key="12">
    <source>
        <dbReference type="Proteomes" id="UP000094285"/>
    </source>
</evidence>
<keyword evidence="5 7" id="KW-0234">DNA repair</keyword>
<dbReference type="PANTHER" id="PTHR16140">
    <property type="entry name" value="NON-STRUCTURAL MAINTENANCE OF CHROMOSOMES ELEMENT 4"/>
    <property type="match status" value="1"/>
</dbReference>
<feature type="domain" description="Nse4/EID protein Nse3/MAGE-binding" evidence="10">
    <location>
        <begin position="69"/>
        <end position="123"/>
    </location>
</feature>
<dbReference type="InterPro" id="IPR014854">
    <property type="entry name" value="Nse4_C"/>
</dbReference>
<dbReference type="Pfam" id="PF08743">
    <property type="entry name" value="Nse4_C"/>
    <property type="match status" value="1"/>
</dbReference>
<evidence type="ECO:0000256" key="8">
    <source>
        <dbReference type="SAM" id="MobiDB-lite"/>
    </source>
</evidence>
<dbReference type="Pfam" id="PF15412">
    <property type="entry name" value="Nse4-Nse3_bdg"/>
    <property type="match status" value="1"/>
</dbReference>
<evidence type="ECO:0000313" key="11">
    <source>
        <dbReference type="EMBL" id="ODV77746.1"/>
    </source>
</evidence>
<keyword evidence="12" id="KW-1185">Reference proteome</keyword>
<organism evidence="11 12">
    <name type="scientific">Suhomyces tanzawaensis NRRL Y-17324</name>
    <dbReference type="NCBI Taxonomy" id="984487"/>
    <lineage>
        <taxon>Eukaryota</taxon>
        <taxon>Fungi</taxon>
        <taxon>Dikarya</taxon>
        <taxon>Ascomycota</taxon>
        <taxon>Saccharomycotina</taxon>
        <taxon>Pichiomycetes</taxon>
        <taxon>Debaryomycetaceae</taxon>
        <taxon>Suhomyces</taxon>
    </lineage>
</organism>
<dbReference type="GO" id="GO:0005634">
    <property type="term" value="C:nucleus"/>
    <property type="evidence" value="ECO:0007669"/>
    <property type="project" value="UniProtKB-SubCell"/>
</dbReference>
<proteinExistence type="inferred from homology"/>
<dbReference type="InterPro" id="IPR027786">
    <property type="entry name" value="Nse4/EID"/>
</dbReference>
<feature type="domain" description="Non-structural maintenance of chromosome element 4 C-terminal" evidence="9">
    <location>
        <begin position="238"/>
        <end position="327"/>
    </location>
</feature>
<evidence type="ECO:0000256" key="6">
    <source>
        <dbReference type="ARBA" id="ARBA00023242"/>
    </source>
</evidence>
<comment type="function">
    <text evidence="7">Component of the SMC5-SMC6 complex, that promotes sister chromatid alignment after DNA damage and facilitates double-stranded DNA breaks (DSBs) repair via homologous recombination between sister chromatids.</text>
</comment>
<dbReference type="InterPro" id="IPR029225">
    <property type="entry name" value="Nse4_Nse3-bd"/>
</dbReference>
<dbReference type="OrthoDB" id="361242at2759"/>
<comment type="subcellular location">
    <subcellularLocation>
        <location evidence="1 7">Nucleus</location>
    </subcellularLocation>
</comment>
<gene>
    <name evidence="11" type="ORF">CANTADRAFT_7243</name>
</gene>
<dbReference type="GO" id="GO:0030915">
    <property type="term" value="C:Smc5-Smc6 complex"/>
    <property type="evidence" value="ECO:0007669"/>
    <property type="project" value="UniProtKB-UniRule"/>
</dbReference>
<evidence type="ECO:0000256" key="7">
    <source>
        <dbReference type="RuleBase" id="RU365071"/>
    </source>
</evidence>
<comment type="similarity">
    <text evidence="2 7">Belongs to the NSE4 family.</text>
</comment>
<keyword evidence="3 7" id="KW-0227">DNA damage</keyword>
<sequence length="344" mass="39777">MEEPERKRRNSNELVQDYEFLKQKIKHGYNEAHKGTAGALISEHLQELNRIYSTVQKDKITDTTIHLKDSELLHETANFLATNSKNLKVGDSGISLNQRDFVIRLQAYLNDEKTEQQLEQDYDASISPQSNDQDSETQTNDNSEEKFNSFNWLKLGALYYNVSKKVVLTDFLNGPLSTERKKPALRQRNIDDTKTLSSTTTARQVQPLEILADQEQKNTAYMVRSVYETYRKKDLSGGINFFKFFINPFSFSQSVENLFFTSFLIKDAKLKLYVEDGIPYVDGVQPWEFQEVRNRSESTTTNHHVASLDYNTWANLIKTYDIKESFLGERGEMADSIPEEDLEN</sequence>
<feature type="region of interest" description="Disordered" evidence="8">
    <location>
        <begin position="123"/>
        <end position="143"/>
    </location>
</feature>
<dbReference type="AlphaFoldDB" id="A0A1E4SE54"/>